<proteinExistence type="inferred from homology"/>
<gene>
    <name evidence="5" type="ORF">CLLI_16070</name>
</gene>
<evidence type="ECO:0000256" key="3">
    <source>
        <dbReference type="ARBA" id="ARBA00022750"/>
    </source>
</evidence>
<dbReference type="InterPro" id="IPR000671">
    <property type="entry name" value="Peptidase_A31"/>
</dbReference>
<dbReference type="GO" id="GO:0008047">
    <property type="term" value="F:enzyme activator activity"/>
    <property type="evidence" value="ECO:0007669"/>
    <property type="project" value="InterPro"/>
</dbReference>
<keyword evidence="4" id="KW-0378">Hydrolase</keyword>
<dbReference type="SUPFAM" id="SSF53163">
    <property type="entry name" value="HybD-like"/>
    <property type="match status" value="1"/>
</dbReference>
<name>A0A2T0B3X0_9CLOT</name>
<protein>
    <submittedName>
        <fullName evidence="5">Hydrogenase 3 maturation protease</fullName>
    </submittedName>
</protein>
<evidence type="ECO:0000256" key="2">
    <source>
        <dbReference type="ARBA" id="ARBA00022670"/>
    </source>
</evidence>
<evidence type="ECO:0000256" key="4">
    <source>
        <dbReference type="ARBA" id="ARBA00022801"/>
    </source>
</evidence>
<keyword evidence="6" id="KW-1185">Reference proteome</keyword>
<dbReference type="Gene3D" id="3.40.50.1450">
    <property type="entry name" value="HybD-like"/>
    <property type="match status" value="1"/>
</dbReference>
<dbReference type="GO" id="GO:0004190">
    <property type="term" value="F:aspartic-type endopeptidase activity"/>
    <property type="evidence" value="ECO:0007669"/>
    <property type="project" value="UniProtKB-KW"/>
</dbReference>
<sequence>MAVKVISIGNILMGDDGVGIRVGERIKDYLEDRNIEFITGETDFQYCASKIQPGDFLFILDAAITGREPGDITVIPIENYIYKGNLYSQHGCSLITLINLYKKEVKGYIIAIEVEEIKFSLELSSLLQSKLNNITKEIIEIIKEVSKCNNL</sequence>
<dbReference type="GO" id="GO:0016485">
    <property type="term" value="P:protein processing"/>
    <property type="evidence" value="ECO:0007669"/>
    <property type="project" value="TreeGrafter"/>
</dbReference>
<dbReference type="EMBL" id="PVXO01000044">
    <property type="protein sequence ID" value="PRR78523.1"/>
    <property type="molecule type" value="Genomic_DNA"/>
</dbReference>
<reference evidence="5 6" key="1">
    <citation type="submission" date="2018-03" db="EMBL/GenBank/DDBJ databases">
        <title>Genome sequence of Clostridium liquoris DSM 100320.</title>
        <authorList>
            <person name="Poehlein A."/>
            <person name="Daniel R."/>
        </authorList>
    </citation>
    <scope>NUCLEOTIDE SEQUENCE [LARGE SCALE GENOMIC DNA]</scope>
    <source>
        <strain evidence="5 6">DSM 100320</strain>
    </source>
</reference>
<organism evidence="5 6">
    <name type="scientific">Clostridium liquoris</name>
    <dbReference type="NCBI Taxonomy" id="1289519"/>
    <lineage>
        <taxon>Bacteria</taxon>
        <taxon>Bacillati</taxon>
        <taxon>Bacillota</taxon>
        <taxon>Clostridia</taxon>
        <taxon>Eubacteriales</taxon>
        <taxon>Clostridiaceae</taxon>
        <taxon>Clostridium</taxon>
    </lineage>
</organism>
<comment type="similarity">
    <text evidence="1">Belongs to the peptidase A31 family.</text>
</comment>
<dbReference type="PRINTS" id="PR00446">
    <property type="entry name" value="HYDRGNUPTAKE"/>
</dbReference>
<dbReference type="CDD" id="cd00518">
    <property type="entry name" value="H2MP"/>
    <property type="match status" value="1"/>
</dbReference>
<evidence type="ECO:0000313" key="6">
    <source>
        <dbReference type="Proteomes" id="UP000239706"/>
    </source>
</evidence>
<dbReference type="InterPro" id="IPR023430">
    <property type="entry name" value="Pept_HybD-like_dom_sf"/>
</dbReference>
<dbReference type="OrthoDB" id="9794619at2"/>
<dbReference type="PANTHER" id="PTHR30302:SF1">
    <property type="entry name" value="HYDROGENASE 2 MATURATION PROTEASE"/>
    <property type="match status" value="1"/>
</dbReference>
<dbReference type="PANTHER" id="PTHR30302">
    <property type="entry name" value="HYDROGENASE 1 MATURATION PROTEASE"/>
    <property type="match status" value="1"/>
</dbReference>
<dbReference type="Pfam" id="PF01750">
    <property type="entry name" value="HycI"/>
    <property type="match status" value="1"/>
</dbReference>
<keyword evidence="3" id="KW-0064">Aspartyl protease</keyword>
<comment type="caution">
    <text evidence="5">The sequence shown here is derived from an EMBL/GenBank/DDBJ whole genome shotgun (WGS) entry which is preliminary data.</text>
</comment>
<keyword evidence="2 5" id="KW-0645">Protease</keyword>
<accession>A0A2T0B3X0</accession>
<dbReference type="AlphaFoldDB" id="A0A2T0B3X0"/>
<evidence type="ECO:0000313" key="5">
    <source>
        <dbReference type="EMBL" id="PRR78523.1"/>
    </source>
</evidence>
<evidence type="ECO:0000256" key="1">
    <source>
        <dbReference type="ARBA" id="ARBA00006814"/>
    </source>
</evidence>
<dbReference type="RefSeq" id="WP_106063703.1">
    <property type="nucleotide sequence ID" value="NZ_PVXO01000044.1"/>
</dbReference>
<dbReference type="NCBIfam" id="TIGR00072">
    <property type="entry name" value="hydrog_prot"/>
    <property type="match status" value="1"/>
</dbReference>
<dbReference type="Proteomes" id="UP000239706">
    <property type="component" value="Unassembled WGS sequence"/>
</dbReference>